<proteinExistence type="predicted"/>
<reference evidence="1" key="1">
    <citation type="journal article" date="2019" name="MBio">
        <title>Virus Genomes from Deep Sea Sediments Expand the Ocean Megavirome and Support Independent Origins of Viral Gigantism.</title>
        <authorList>
            <person name="Backstrom D."/>
            <person name="Yutin N."/>
            <person name="Jorgensen S.L."/>
            <person name="Dharamshi J."/>
            <person name="Homa F."/>
            <person name="Zaremba-Niedwiedzka K."/>
            <person name="Spang A."/>
            <person name="Wolf Y.I."/>
            <person name="Koonin E.V."/>
            <person name="Ettema T.J."/>
        </authorList>
    </citation>
    <scope>NUCLEOTIDE SEQUENCE</scope>
</reference>
<dbReference type="EMBL" id="MK500349">
    <property type="protein sequence ID" value="QBK87349.1"/>
    <property type="molecule type" value="Genomic_DNA"/>
</dbReference>
<sequence length="69" mass="7629">MEPTFMLVLVLVALVFLYICYCTDAFESFYIPPSIVGGGDYHIQPVGAIADQGSFTNDMRDYMEGQGPI</sequence>
<organism evidence="1">
    <name type="scientific">Marseillevirus LCMAC201</name>
    <dbReference type="NCBI Taxonomy" id="2506605"/>
    <lineage>
        <taxon>Viruses</taxon>
        <taxon>Varidnaviria</taxon>
        <taxon>Bamfordvirae</taxon>
        <taxon>Nucleocytoviricota</taxon>
        <taxon>Megaviricetes</taxon>
        <taxon>Pimascovirales</taxon>
        <taxon>Pimascovirales incertae sedis</taxon>
        <taxon>Marseilleviridae</taxon>
    </lineage>
</organism>
<protein>
    <submittedName>
        <fullName evidence="1">Uncharacterized protein</fullName>
    </submittedName>
</protein>
<name>A0A481YW59_9VIRU</name>
<accession>A0A481YW59</accession>
<evidence type="ECO:0000313" key="1">
    <source>
        <dbReference type="EMBL" id="QBK87349.1"/>
    </source>
</evidence>
<gene>
    <name evidence="1" type="ORF">LCMAC201_02590</name>
</gene>